<keyword evidence="12" id="KW-1185">Reference proteome</keyword>
<dbReference type="InterPro" id="IPR019734">
    <property type="entry name" value="TPR_rpt"/>
</dbReference>
<dbReference type="EMBL" id="QJKI01000006">
    <property type="protein sequence ID" value="PXX79438.1"/>
    <property type="molecule type" value="Genomic_DNA"/>
</dbReference>
<evidence type="ECO:0000256" key="5">
    <source>
        <dbReference type="ARBA" id="ARBA00022679"/>
    </source>
</evidence>
<dbReference type="Gene3D" id="3.90.550.10">
    <property type="entry name" value="Spore Coat Polysaccharide Biosynthesis Protein SpsA, Chain A"/>
    <property type="match status" value="1"/>
</dbReference>
<dbReference type="PANTHER" id="PTHR44835">
    <property type="entry name" value="UDP-N-ACETYLGLUCOSAMINE--PEPTIDE N-ACETYLGLUCOSAMINYLTRANSFERASE SPINDLY-RELATED"/>
    <property type="match status" value="1"/>
</dbReference>
<accession>A0A318KRL9</accession>
<comment type="pathway">
    <text evidence="1">Protein modification; protein glycosylation.</text>
</comment>
<dbReference type="EC" id="2.4.1.255" evidence="3"/>
<dbReference type="SUPFAM" id="SSF48452">
    <property type="entry name" value="TPR-like"/>
    <property type="match status" value="2"/>
</dbReference>
<evidence type="ECO:0000256" key="6">
    <source>
        <dbReference type="ARBA" id="ARBA00022737"/>
    </source>
</evidence>
<feature type="domain" description="O-GlcNAc transferase C-terminal" evidence="10">
    <location>
        <begin position="880"/>
        <end position="1044"/>
    </location>
</feature>
<sequence length="1736" mass="190289">MPETTLIDTLLTQARQQLALGDAEQALSLAQHAYACAPHRPEATLALGEILLHSGQYDAAHALLWPAAQQWPHVAALHRCLGLLEQQLGQREAAIDSLRWACTLDPGQHDAAFRLAWALHDQGELDEALYWACHALAGERNGPRLLQTGWLLQQTGQLAAAAEHYQHAIAAYPPHAAEQGQLHLQLAECQLLLAHTAAAYATLDAGLRRFPDDPGLLTTLAHGQWRGGDALAAIRTARRLTELDPECVAHWHLLGVFLQDSGDWLAADRCFAQVQQRDLSQSESLFRRAQIQARAGRPADARWLLQQVLHHRPDALPAYTLMAQVLLDLGEIDQARRLLLRQLRATPAHAEHWRLLALIQRQRGRPALARCALQRALRHDPSHTEAMRMLAWLALEQHDAALALAMVHQLQARAPDDTHTHIQAAFVHAALGDLAQAGRHAERAVAQAPAQAEAWRALSQVRYRQQRLREAEDAIDTALQLAPDRLDSLRQLGWILVAQQRLGHAELAFLRAQEHAPNDPVVWLELAQVRLRAGQFAAGLACLDALQALGPLSPQAQLLQARLLVEGGHSQPAYYTQALALCRRLLAQPSLQGEVAALLVRLRGLGVDAARPLCAMLPHSLWRLSCQQAMNTAVTQHGHAYLARLAQLARQEFPEQPWLALACLYVDSLSAQASPAHLALMARHAWRALKLHNGLSTGWATRRPRQPGSRLRLAYVASQSHGRLLQRVLASHDPAQVEVFVYSQQPLGDLPAHVHEQPLEPAELASACAANQIDVLIDAGGLQPFEGQYALLERYAQRLAPVQVAWLGSWGSAGGLFDVLLTDREAVPESAEQHYTEAIWTLDGGQWCWTPPAQAPAVHAPPAASQGRVTFGVTARGLRLNDDTLRAYAGVLRGLPSARLRLIGAVSLDWPQRADLLARLHAHGVDASRVEFDPPSHYRDWLAWFQQVDIVLDSFPGNGGLSLLDALWMGVPVVSRCGNWAGARQGASILRPLGLGHWVADSEAEFVAAALALASDVPALCQIRTELRARMQASPLLDGQRVARQIEQHCAAYLARHAPAPTGGDLKQAVREHARRELAAWLDKADTRLSLPGVPAGDTPALSVVVILYNQAGLSLRTLQALADQRGVTFETLIIDNASSDQTDALLARVDGATIVRNADNLGFVLAANQGAALARGRHLLLLNNDAIVQQGALAATCRRLDADPTIGALGGRIVLMSGGLQEAGNVIFQDGSTAGIGRGEDPFSPAALCSRPADYCSGVYLAVPLPLWRMLDGFDRDFVPAYYEDTDFCLRVWQAGFRVVYAPDIVVEHLEWGSAGNQEAQQRMRDNRLRFLAKHGDWLSRQPRPGRVTLDHDRWRSPADTPRLPRVLIIDNEVPHMARGGGLPRARLMLQALQDWPVTLFPLWSFDDDWAQVHGSIPDTVEVMLGLGMAGLEAFLERRRGLYDVLWISRPPNLQALAPLRARRPELFAGIRLIYDSEALFALREIGELAVRGRPLTPAQAQARLDAELALAQDLSQVVVVSQRDAQPFRERGHPVSILSHAMPVRRSVPGPKRRAGLVFVGALHPDTPNEDGLLWFVEQVLPRLRARPGGAPVLEVVGECRSPRIAALASAEVRVLGAQADLRPCYDRARVFIAPVRFAGGVPVKVIEAAAQGIPVVASAILQRQLGWQDGRDIQGARDAEAFARAIARLLDDDAHWQAQQAAAWARCEADYHPDDFARQVHRLLLGEPTQEHA</sequence>
<evidence type="ECO:0000256" key="4">
    <source>
        <dbReference type="ARBA" id="ARBA00022676"/>
    </source>
</evidence>
<dbReference type="PANTHER" id="PTHR44835:SF1">
    <property type="entry name" value="PROTEIN O-GLCNAC TRANSFERASE"/>
    <property type="match status" value="1"/>
</dbReference>
<comment type="similarity">
    <text evidence="2">Belongs to the glycosyltransferase 41 family. O-GlcNAc transferase subfamily.</text>
</comment>
<dbReference type="Pfam" id="PF13844">
    <property type="entry name" value="Glyco_transf_41"/>
    <property type="match status" value="1"/>
</dbReference>
<dbReference type="SMART" id="SM00028">
    <property type="entry name" value="TPR"/>
    <property type="match status" value="12"/>
</dbReference>
<dbReference type="CDD" id="cd04186">
    <property type="entry name" value="GT_2_like_c"/>
    <property type="match status" value="1"/>
</dbReference>
<evidence type="ECO:0000313" key="12">
    <source>
        <dbReference type="Proteomes" id="UP000247555"/>
    </source>
</evidence>
<dbReference type="GO" id="GO:0097363">
    <property type="term" value="F:protein O-acetylglucosaminyltransferase activity"/>
    <property type="evidence" value="ECO:0007669"/>
    <property type="project" value="UniProtKB-EC"/>
</dbReference>
<dbReference type="Gene3D" id="1.25.40.10">
    <property type="entry name" value="Tetratricopeptide repeat domain"/>
    <property type="match status" value="3"/>
</dbReference>
<keyword evidence="4" id="KW-0328">Glycosyltransferase</keyword>
<dbReference type="InterPro" id="IPR011990">
    <property type="entry name" value="TPR-like_helical_dom_sf"/>
</dbReference>
<dbReference type="InterPro" id="IPR029044">
    <property type="entry name" value="Nucleotide-diphossugar_trans"/>
</dbReference>
<evidence type="ECO:0000259" key="9">
    <source>
        <dbReference type="Pfam" id="PF00535"/>
    </source>
</evidence>
<dbReference type="Gene3D" id="3.40.50.11380">
    <property type="match status" value="1"/>
</dbReference>
<dbReference type="InterPro" id="IPR029489">
    <property type="entry name" value="OGT/SEC/SPY_C"/>
</dbReference>
<protein>
    <recommendedName>
        <fullName evidence="3">protein O-GlcNAc transferase</fullName>
        <ecNumber evidence="3">2.4.1.255</ecNumber>
    </recommendedName>
</protein>
<evidence type="ECO:0000259" key="10">
    <source>
        <dbReference type="Pfam" id="PF13844"/>
    </source>
</evidence>
<dbReference type="InterPro" id="IPR001173">
    <property type="entry name" value="Glyco_trans_2-like"/>
</dbReference>
<dbReference type="SUPFAM" id="SSF53448">
    <property type="entry name" value="Nucleotide-diphospho-sugar transferases"/>
    <property type="match status" value="1"/>
</dbReference>
<reference evidence="11 12" key="1">
    <citation type="submission" date="2018-05" db="EMBL/GenBank/DDBJ databases">
        <title>Genomic Encyclopedia of Type Strains, Phase IV (KMG-IV): sequencing the most valuable type-strain genomes for metagenomic binning, comparative biology and taxonomic classification.</title>
        <authorList>
            <person name="Goeker M."/>
        </authorList>
    </citation>
    <scope>NUCLEOTIDE SEQUENCE [LARGE SCALE GENOMIC DNA]</scope>
    <source>
        <strain evidence="11 12">DSM 29661</strain>
    </source>
</reference>
<dbReference type="SUPFAM" id="SSF53756">
    <property type="entry name" value="UDP-Glycosyltransferase/glycogen phosphorylase"/>
    <property type="match status" value="2"/>
</dbReference>
<evidence type="ECO:0000256" key="3">
    <source>
        <dbReference type="ARBA" id="ARBA00011970"/>
    </source>
</evidence>
<dbReference type="Gene3D" id="3.40.50.2000">
    <property type="entry name" value="Glycogen Phosphorylase B"/>
    <property type="match status" value="2"/>
</dbReference>
<keyword evidence="7 8" id="KW-0802">TPR repeat</keyword>
<organism evidence="11 12">
    <name type="scientific">Rivihabitans pingtungensis</name>
    <dbReference type="NCBI Taxonomy" id="1054498"/>
    <lineage>
        <taxon>Bacteria</taxon>
        <taxon>Pseudomonadati</taxon>
        <taxon>Pseudomonadota</taxon>
        <taxon>Betaproteobacteria</taxon>
        <taxon>Neisseriales</taxon>
        <taxon>Aquaspirillaceae</taxon>
        <taxon>Rivihabitans</taxon>
    </lineage>
</organism>
<dbReference type="PROSITE" id="PS50005">
    <property type="entry name" value="TPR"/>
    <property type="match status" value="1"/>
</dbReference>
<dbReference type="Pfam" id="PF13692">
    <property type="entry name" value="Glyco_trans_1_4"/>
    <property type="match status" value="1"/>
</dbReference>
<dbReference type="InterPro" id="IPR051939">
    <property type="entry name" value="Glycosyltr_41/O-GlcNAc_trsf"/>
</dbReference>
<feature type="repeat" description="TPR" evidence="8">
    <location>
        <begin position="452"/>
        <end position="485"/>
    </location>
</feature>
<evidence type="ECO:0000256" key="7">
    <source>
        <dbReference type="ARBA" id="ARBA00022803"/>
    </source>
</evidence>
<dbReference type="Pfam" id="PF00535">
    <property type="entry name" value="Glycos_transf_2"/>
    <property type="match status" value="1"/>
</dbReference>
<keyword evidence="5" id="KW-0808">Transferase</keyword>
<dbReference type="Pfam" id="PF13432">
    <property type="entry name" value="TPR_16"/>
    <property type="match status" value="4"/>
</dbReference>
<dbReference type="CDD" id="cd03801">
    <property type="entry name" value="GT4_PimA-like"/>
    <property type="match status" value="1"/>
</dbReference>
<comment type="caution">
    <text evidence="11">The sequence shown here is derived from an EMBL/GenBank/DDBJ whole genome shotgun (WGS) entry which is preliminary data.</text>
</comment>
<gene>
    <name evidence="11" type="ORF">DFR34_10674</name>
</gene>
<dbReference type="Proteomes" id="UP000247555">
    <property type="component" value="Unassembled WGS sequence"/>
</dbReference>
<keyword evidence="6" id="KW-0677">Repeat</keyword>
<evidence type="ECO:0000256" key="8">
    <source>
        <dbReference type="PROSITE-ProRule" id="PRU00339"/>
    </source>
</evidence>
<dbReference type="RefSeq" id="WP_211309311.1">
    <property type="nucleotide sequence ID" value="NZ_QJKI01000006.1"/>
</dbReference>
<dbReference type="Pfam" id="PF14559">
    <property type="entry name" value="TPR_19"/>
    <property type="match status" value="2"/>
</dbReference>
<evidence type="ECO:0000256" key="1">
    <source>
        <dbReference type="ARBA" id="ARBA00004922"/>
    </source>
</evidence>
<evidence type="ECO:0000256" key="2">
    <source>
        <dbReference type="ARBA" id="ARBA00005386"/>
    </source>
</evidence>
<name>A0A318KRL9_9NEIS</name>
<proteinExistence type="inferred from homology"/>
<evidence type="ECO:0000313" key="11">
    <source>
        <dbReference type="EMBL" id="PXX79438.1"/>
    </source>
</evidence>
<feature type="domain" description="Glycosyltransferase 2-like" evidence="9">
    <location>
        <begin position="1103"/>
        <end position="1215"/>
    </location>
</feature>